<keyword evidence="1" id="KW-0472">Membrane</keyword>
<sequence>MCFFCIFIFISCFFRNFLFFCVYSHLFISFYLYQGWNLMMTEVVRNGVNSGVLQFYQRRKSMILFQESAQRLSFGQKPLEKGANGK</sequence>
<keyword evidence="1" id="KW-1133">Transmembrane helix</keyword>
<accession>A0A9Q0BMW1</accession>
<reference evidence="2" key="1">
    <citation type="journal article" date="2023" name="Genome Biol. Evol.">
        <title>Long-read-based Genome Assembly of Drosophila gunungcola Reveals Fewer Chemosensory Genes in Flower-breeding Species.</title>
        <authorList>
            <person name="Negi A."/>
            <person name="Liao B.Y."/>
            <person name="Yeh S.D."/>
        </authorList>
    </citation>
    <scope>NUCLEOTIDE SEQUENCE</scope>
    <source>
        <strain evidence="2">Sukarami</strain>
    </source>
</reference>
<evidence type="ECO:0000256" key="1">
    <source>
        <dbReference type="SAM" id="Phobius"/>
    </source>
</evidence>
<name>A0A9Q0BMW1_9MUSC</name>
<dbReference type="Proteomes" id="UP001059596">
    <property type="component" value="Unassembled WGS sequence"/>
</dbReference>
<comment type="caution">
    <text evidence="2">The sequence shown here is derived from an EMBL/GenBank/DDBJ whole genome shotgun (WGS) entry which is preliminary data.</text>
</comment>
<evidence type="ECO:0000313" key="2">
    <source>
        <dbReference type="EMBL" id="KAI8037686.1"/>
    </source>
</evidence>
<protein>
    <submittedName>
        <fullName evidence="2">Uncharacterized protein</fullName>
    </submittedName>
</protein>
<dbReference type="EMBL" id="JAMKOV010000011">
    <property type="protein sequence ID" value="KAI8037686.1"/>
    <property type="molecule type" value="Genomic_DNA"/>
</dbReference>
<keyword evidence="3" id="KW-1185">Reference proteome</keyword>
<evidence type="ECO:0000313" key="3">
    <source>
        <dbReference type="Proteomes" id="UP001059596"/>
    </source>
</evidence>
<organism evidence="2 3">
    <name type="scientific">Drosophila gunungcola</name>
    <name type="common">fruit fly</name>
    <dbReference type="NCBI Taxonomy" id="103775"/>
    <lineage>
        <taxon>Eukaryota</taxon>
        <taxon>Metazoa</taxon>
        <taxon>Ecdysozoa</taxon>
        <taxon>Arthropoda</taxon>
        <taxon>Hexapoda</taxon>
        <taxon>Insecta</taxon>
        <taxon>Pterygota</taxon>
        <taxon>Neoptera</taxon>
        <taxon>Endopterygota</taxon>
        <taxon>Diptera</taxon>
        <taxon>Brachycera</taxon>
        <taxon>Muscomorpha</taxon>
        <taxon>Ephydroidea</taxon>
        <taxon>Drosophilidae</taxon>
        <taxon>Drosophila</taxon>
        <taxon>Sophophora</taxon>
    </lineage>
</organism>
<feature type="transmembrane region" description="Helical" evidence="1">
    <location>
        <begin position="6"/>
        <end position="33"/>
    </location>
</feature>
<proteinExistence type="predicted"/>
<dbReference type="AlphaFoldDB" id="A0A9Q0BMW1"/>
<gene>
    <name evidence="2" type="ORF">M5D96_009491</name>
</gene>
<keyword evidence="1" id="KW-0812">Transmembrane</keyword>